<geneLocation type="plasmid" evidence="1 2">
    <name>unnamed4</name>
</geneLocation>
<dbReference type="InterPro" id="IPR024747">
    <property type="entry name" value="Pyridox_Oxase-rel"/>
</dbReference>
<dbReference type="SUPFAM" id="SSF50475">
    <property type="entry name" value="FMN-binding split barrel"/>
    <property type="match status" value="1"/>
</dbReference>
<proteinExistence type="predicted"/>
<keyword evidence="1" id="KW-0614">Plasmid</keyword>
<gene>
    <name evidence="1" type="ORF">DV706_21060</name>
</gene>
<evidence type="ECO:0000313" key="2">
    <source>
        <dbReference type="Proteomes" id="UP000296822"/>
    </source>
</evidence>
<dbReference type="EMBL" id="CP031309">
    <property type="protein sequence ID" value="QCC57020.1"/>
    <property type="molecule type" value="Genomic_DNA"/>
</dbReference>
<name>A0A4D6HTD8_9EURY</name>
<dbReference type="Proteomes" id="UP000296822">
    <property type="component" value="Plasmid unnamed4"/>
</dbReference>
<dbReference type="GeneID" id="39853775"/>
<accession>A0A4D6HTD8</accession>
<protein>
    <submittedName>
        <fullName evidence="1">Pyridoxamine 5'-phosphate oxidase family protein</fullName>
    </submittedName>
</protein>
<dbReference type="RefSeq" id="WP_006065860.1">
    <property type="nucleotide sequence ID" value="NZ_CP031309.1"/>
</dbReference>
<dbReference type="Gene3D" id="2.30.110.10">
    <property type="entry name" value="Electron Transport, Fmn-binding Protein, Chain A"/>
    <property type="match status" value="1"/>
</dbReference>
<organism evidence="1 2">
    <name type="scientific">Natronorubrum bangense</name>
    <dbReference type="NCBI Taxonomy" id="61858"/>
    <lineage>
        <taxon>Archaea</taxon>
        <taxon>Methanobacteriati</taxon>
        <taxon>Methanobacteriota</taxon>
        <taxon>Stenosarchaea group</taxon>
        <taxon>Halobacteria</taxon>
        <taxon>Halobacteriales</taxon>
        <taxon>Natrialbaceae</taxon>
        <taxon>Natronorubrum</taxon>
    </lineage>
</organism>
<dbReference type="InterPro" id="IPR012349">
    <property type="entry name" value="Split_barrel_FMN-bd"/>
</dbReference>
<sequence length="154" mass="17350">MHDQIGYSLSTAEAIAFLEQRGNGTLSLANENRAYGLPISYGYDEAYDRIVIEFVSTDSSKKEQFASTSEEVTLSTYDFQDQTTWASVIVTGSIHRIPPEKVSNRVAALFFSRADDAAGDVRWMDKETFDKSWYEIEIETLSGRRGENVPTQEN</sequence>
<evidence type="ECO:0000313" key="1">
    <source>
        <dbReference type="EMBL" id="QCC57020.1"/>
    </source>
</evidence>
<reference evidence="1 2" key="1">
    <citation type="journal article" date="2019" name="Nat. Commun.">
        <title>A new type of DNA phosphorothioation-based antiviral system in archaea.</title>
        <authorList>
            <person name="Xiong L."/>
            <person name="Liu S."/>
            <person name="Chen S."/>
            <person name="Xiao Y."/>
            <person name="Zhu B."/>
            <person name="Gao Y."/>
            <person name="Zhang Y."/>
            <person name="Chen B."/>
            <person name="Luo J."/>
            <person name="Deng Z."/>
            <person name="Chen X."/>
            <person name="Wang L."/>
            <person name="Chen S."/>
        </authorList>
    </citation>
    <scope>NUCLEOTIDE SEQUENCE [LARGE SCALE GENOMIC DNA]</scope>
    <source>
        <strain evidence="1 2">JCM 10635</strain>
        <plasmid evidence="1 2">unnamed4</plasmid>
    </source>
</reference>
<dbReference type="KEGG" id="nbg:DV706_21060"/>
<dbReference type="AlphaFoldDB" id="A0A4D6HTD8"/>
<dbReference type="Pfam" id="PF12900">
    <property type="entry name" value="Pyridox_ox_2"/>
    <property type="match status" value="1"/>
</dbReference>